<reference evidence="1 2" key="1">
    <citation type="submission" date="2018-11" db="EMBL/GenBank/DDBJ databases">
        <authorList>
            <consortium name="Pathogen Informatics"/>
        </authorList>
    </citation>
    <scope>NUCLEOTIDE SEQUENCE [LARGE SCALE GENOMIC DNA]</scope>
</reference>
<dbReference type="AlphaFoldDB" id="A0A3P7M0R5"/>
<gene>
    <name evidence="1" type="ORF">DILT_LOCUS12764</name>
</gene>
<sequence length="117" mass="13684">MEYTPFYIEGNKTTKVHVSYCSGFLLEYLTQDKSILLLSGKDIKERYFVDYVNIRRKPERRIYAVKLLYHGVGANFMISQTDDVIHVSTVKFEVIDSVTKTRFLDLSQKYLCAKRAN</sequence>
<dbReference type="Proteomes" id="UP000281553">
    <property type="component" value="Unassembled WGS sequence"/>
</dbReference>
<accession>A0A3P7M0R5</accession>
<organism evidence="1 2">
    <name type="scientific">Dibothriocephalus latus</name>
    <name type="common">Fish tapeworm</name>
    <name type="synonym">Diphyllobothrium latum</name>
    <dbReference type="NCBI Taxonomy" id="60516"/>
    <lineage>
        <taxon>Eukaryota</taxon>
        <taxon>Metazoa</taxon>
        <taxon>Spiralia</taxon>
        <taxon>Lophotrochozoa</taxon>
        <taxon>Platyhelminthes</taxon>
        <taxon>Cestoda</taxon>
        <taxon>Eucestoda</taxon>
        <taxon>Diphyllobothriidea</taxon>
        <taxon>Diphyllobothriidae</taxon>
        <taxon>Dibothriocephalus</taxon>
    </lineage>
</organism>
<evidence type="ECO:0000313" key="1">
    <source>
        <dbReference type="EMBL" id="VDN16933.1"/>
    </source>
</evidence>
<proteinExistence type="predicted"/>
<name>A0A3P7M0R5_DIBLA</name>
<protein>
    <submittedName>
        <fullName evidence="1">Uncharacterized protein</fullName>
    </submittedName>
</protein>
<keyword evidence="2" id="KW-1185">Reference proteome</keyword>
<dbReference type="EMBL" id="UYRU01067621">
    <property type="protein sequence ID" value="VDN16933.1"/>
    <property type="molecule type" value="Genomic_DNA"/>
</dbReference>
<evidence type="ECO:0000313" key="2">
    <source>
        <dbReference type="Proteomes" id="UP000281553"/>
    </source>
</evidence>